<protein>
    <submittedName>
        <fullName evidence="2">Uncharacterized protein</fullName>
    </submittedName>
</protein>
<feature type="compositionally biased region" description="Gly residues" evidence="1">
    <location>
        <begin position="1"/>
        <end position="13"/>
    </location>
</feature>
<name>A0A8J6BZV3_ZIZPA</name>
<evidence type="ECO:0000313" key="3">
    <source>
        <dbReference type="Proteomes" id="UP000729402"/>
    </source>
</evidence>
<proteinExistence type="predicted"/>
<keyword evidence="3" id="KW-1185">Reference proteome</keyword>
<organism evidence="2 3">
    <name type="scientific">Zizania palustris</name>
    <name type="common">Northern wild rice</name>
    <dbReference type="NCBI Taxonomy" id="103762"/>
    <lineage>
        <taxon>Eukaryota</taxon>
        <taxon>Viridiplantae</taxon>
        <taxon>Streptophyta</taxon>
        <taxon>Embryophyta</taxon>
        <taxon>Tracheophyta</taxon>
        <taxon>Spermatophyta</taxon>
        <taxon>Magnoliopsida</taxon>
        <taxon>Liliopsida</taxon>
        <taxon>Poales</taxon>
        <taxon>Poaceae</taxon>
        <taxon>BOP clade</taxon>
        <taxon>Oryzoideae</taxon>
        <taxon>Oryzeae</taxon>
        <taxon>Zizaniinae</taxon>
        <taxon>Zizania</taxon>
    </lineage>
</organism>
<accession>A0A8J6BZV3</accession>
<feature type="region of interest" description="Disordered" evidence="1">
    <location>
        <begin position="1"/>
        <end position="25"/>
    </location>
</feature>
<gene>
    <name evidence="2" type="ORF">GUJ93_ZPchr0013g33903</name>
</gene>
<dbReference type="AlphaFoldDB" id="A0A8J6BZV3"/>
<sequence>MPTGSRGQGGGGNWTWWLGTEGGAVGGNGDVESLCAVTPATPDEESHNGFLDSAASSFYDSTDGAMTYPAPQPLPLSADDDGANPKEDKDSVGGGEEGQEGEDDDEVAMFNCGLTRHCSPMWPPIVWAPSPR</sequence>
<evidence type="ECO:0000313" key="2">
    <source>
        <dbReference type="EMBL" id="KAG8100304.1"/>
    </source>
</evidence>
<feature type="compositionally biased region" description="Acidic residues" evidence="1">
    <location>
        <begin position="97"/>
        <end position="107"/>
    </location>
</feature>
<feature type="region of interest" description="Disordered" evidence="1">
    <location>
        <begin position="39"/>
        <end position="108"/>
    </location>
</feature>
<evidence type="ECO:0000256" key="1">
    <source>
        <dbReference type="SAM" id="MobiDB-lite"/>
    </source>
</evidence>
<dbReference type="Proteomes" id="UP000729402">
    <property type="component" value="Unassembled WGS sequence"/>
</dbReference>
<reference evidence="2" key="2">
    <citation type="submission" date="2021-02" db="EMBL/GenBank/DDBJ databases">
        <authorList>
            <person name="Kimball J.A."/>
            <person name="Haas M.W."/>
            <person name="Macchietto M."/>
            <person name="Kono T."/>
            <person name="Duquette J."/>
            <person name="Shao M."/>
        </authorList>
    </citation>
    <scope>NUCLEOTIDE SEQUENCE</scope>
    <source>
        <tissue evidence="2">Fresh leaf tissue</tissue>
    </source>
</reference>
<dbReference type="EMBL" id="JAAALK010000079">
    <property type="protein sequence ID" value="KAG8100304.1"/>
    <property type="molecule type" value="Genomic_DNA"/>
</dbReference>
<reference evidence="2" key="1">
    <citation type="journal article" date="2021" name="bioRxiv">
        <title>Whole Genome Assembly and Annotation of Northern Wild Rice, Zizania palustris L., Supports a Whole Genome Duplication in the Zizania Genus.</title>
        <authorList>
            <person name="Haas M."/>
            <person name="Kono T."/>
            <person name="Macchietto M."/>
            <person name="Millas R."/>
            <person name="McGilp L."/>
            <person name="Shao M."/>
            <person name="Duquette J."/>
            <person name="Hirsch C.N."/>
            <person name="Kimball J."/>
        </authorList>
    </citation>
    <scope>NUCLEOTIDE SEQUENCE</scope>
    <source>
        <tissue evidence="2">Fresh leaf tissue</tissue>
    </source>
</reference>
<comment type="caution">
    <text evidence="2">The sequence shown here is derived from an EMBL/GenBank/DDBJ whole genome shotgun (WGS) entry which is preliminary data.</text>
</comment>